<feature type="coiled-coil region" evidence="6">
    <location>
        <begin position="50"/>
        <end position="77"/>
    </location>
</feature>
<dbReference type="PROSITE" id="PS00018">
    <property type="entry name" value="EF_HAND_1"/>
    <property type="match status" value="3"/>
</dbReference>
<dbReference type="SMART" id="SM00028">
    <property type="entry name" value="TPR"/>
    <property type="match status" value="9"/>
</dbReference>
<dbReference type="Pfam" id="PF13499">
    <property type="entry name" value="EF-hand_7"/>
    <property type="match status" value="1"/>
</dbReference>
<dbReference type="PANTHER" id="PTHR46512:SF9">
    <property type="entry name" value="PEPTIDYLPROLYL ISOMERASE"/>
    <property type="match status" value="1"/>
</dbReference>
<dbReference type="InterPro" id="IPR018247">
    <property type="entry name" value="EF_Hand_1_Ca_BS"/>
</dbReference>
<organism evidence="9">
    <name type="scientific">Chaetoceros debilis</name>
    <dbReference type="NCBI Taxonomy" id="122233"/>
    <lineage>
        <taxon>Eukaryota</taxon>
        <taxon>Sar</taxon>
        <taxon>Stramenopiles</taxon>
        <taxon>Ochrophyta</taxon>
        <taxon>Bacillariophyta</taxon>
        <taxon>Coscinodiscophyceae</taxon>
        <taxon>Chaetocerotophycidae</taxon>
        <taxon>Chaetocerotales</taxon>
        <taxon>Chaetocerotaceae</taxon>
        <taxon>Chaetoceros</taxon>
    </lineage>
</organism>
<dbReference type="InterPro" id="IPR002048">
    <property type="entry name" value="EF_hand_dom"/>
</dbReference>
<proteinExistence type="predicted"/>
<dbReference type="InterPro" id="IPR019734">
    <property type="entry name" value="TPR_rpt"/>
</dbReference>
<dbReference type="Pfam" id="PF13202">
    <property type="entry name" value="EF-hand_5"/>
    <property type="match status" value="1"/>
</dbReference>
<evidence type="ECO:0000256" key="5">
    <source>
        <dbReference type="ARBA" id="ARBA00023235"/>
    </source>
</evidence>
<dbReference type="GO" id="GO:0003755">
    <property type="term" value="F:peptidyl-prolyl cis-trans isomerase activity"/>
    <property type="evidence" value="ECO:0007669"/>
    <property type="project" value="UniProtKB-EC"/>
</dbReference>
<dbReference type="EMBL" id="HBIO01029842">
    <property type="protein sequence ID" value="CAE0478044.1"/>
    <property type="molecule type" value="Transcribed_RNA"/>
</dbReference>
<evidence type="ECO:0000256" key="1">
    <source>
        <dbReference type="ARBA" id="ARBA00000971"/>
    </source>
</evidence>
<keyword evidence="6" id="KW-0175">Coiled coil</keyword>
<keyword evidence="5" id="KW-0413">Isomerase</keyword>
<dbReference type="SUPFAM" id="SSF48452">
    <property type="entry name" value="TPR-like"/>
    <property type="match status" value="3"/>
</dbReference>
<evidence type="ECO:0000256" key="3">
    <source>
        <dbReference type="ARBA" id="ARBA00022837"/>
    </source>
</evidence>
<dbReference type="SMART" id="SM00054">
    <property type="entry name" value="EFh"/>
    <property type="match status" value="4"/>
</dbReference>
<dbReference type="PANTHER" id="PTHR46512">
    <property type="entry name" value="PEPTIDYLPROLYL ISOMERASE"/>
    <property type="match status" value="1"/>
</dbReference>
<keyword evidence="3" id="KW-0106">Calcium</keyword>
<reference evidence="9" key="1">
    <citation type="submission" date="2021-01" db="EMBL/GenBank/DDBJ databases">
        <authorList>
            <person name="Corre E."/>
            <person name="Pelletier E."/>
            <person name="Niang G."/>
            <person name="Scheremetjew M."/>
            <person name="Finn R."/>
            <person name="Kale V."/>
            <person name="Holt S."/>
            <person name="Cochrane G."/>
            <person name="Meng A."/>
            <person name="Brown T."/>
            <person name="Cohen L."/>
        </authorList>
    </citation>
    <scope>NUCLEOTIDE SEQUENCE</scope>
    <source>
        <strain evidence="9">MM31A-1</strain>
    </source>
</reference>
<keyword evidence="4" id="KW-0697">Rotamase</keyword>
<dbReference type="Gene3D" id="1.10.238.10">
    <property type="entry name" value="EF-hand"/>
    <property type="match status" value="2"/>
</dbReference>
<dbReference type="Gene3D" id="1.25.40.10">
    <property type="entry name" value="Tetratricopeptide repeat domain"/>
    <property type="match status" value="4"/>
</dbReference>
<dbReference type="PROSITE" id="PS50222">
    <property type="entry name" value="EF_HAND_2"/>
    <property type="match status" value="3"/>
</dbReference>
<evidence type="ECO:0000256" key="4">
    <source>
        <dbReference type="ARBA" id="ARBA00023110"/>
    </source>
</evidence>
<feature type="domain" description="EF-hand" evidence="8">
    <location>
        <begin position="481"/>
        <end position="516"/>
    </location>
</feature>
<feature type="compositionally biased region" description="Low complexity" evidence="7">
    <location>
        <begin position="532"/>
        <end position="554"/>
    </location>
</feature>
<dbReference type="SUPFAM" id="SSF47473">
    <property type="entry name" value="EF-hand"/>
    <property type="match status" value="1"/>
</dbReference>
<dbReference type="InterPro" id="IPR011992">
    <property type="entry name" value="EF-hand-dom_pair"/>
</dbReference>
<feature type="compositionally biased region" description="Polar residues" evidence="7">
    <location>
        <begin position="557"/>
        <end position="566"/>
    </location>
</feature>
<feature type="compositionally biased region" description="Basic residues" evidence="7">
    <location>
        <begin position="1"/>
        <end position="10"/>
    </location>
</feature>
<comment type="catalytic activity">
    <reaction evidence="1">
        <text>[protein]-peptidylproline (omega=180) = [protein]-peptidylproline (omega=0)</text>
        <dbReference type="Rhea" id="RHEA:16237"/>
        <dbReference type="Rhea" id="RHEA-COMP:10747"/>
        <dbReference type="Rhea" id="RHEA-COMP:10748"/>
        <dbReference type="ChEBI" id="CHEBI:83833"/>
        <dbReference type="ChEBI" id="CHEBI:83834"/>
        <dbReference type="EC" id="5.2.1.8"/>
    </reaction>
</comment>
<dbReference type="EC" id="5.2.1.8" evidence="2"/>
<name>A0A7S3QI19_9STRA</name>
<feature type="region of interest" description="Disordered" evidence="7">
    <location>
        <begin position="524"/>
        <end position="566"/>
    </location>
</feature>
<gene>
    <name evidence="9" type="ORF">CDEB00056_LOCUS22897</name>
</gene>
<dbReference type="InterPro" id="IPR050754">
    <property type="entry name" value="FKBP4/5/8-like"/>
</dbReference>
<protein>
    <recommendedName>
        <fullName evidence="2">peptidylprolyl isomerase</fullName>
        <ecNumber evidence="2">5.2.1.8</ecNumber>
    </recommendedName>
</protein>
<sequence>MKSSKPKPRQRQTGMHSSDDVKALFRSGVNKMNEGSFMDAKVDLLVASKMDDKNTNIKKALAKLVRLENAAKAKDRAAAKEHAKDDEIAAVIMASVKGWSDKGSEVPEIVRRGVFNSLLETGISKMNTGSLVEASIDLTAALTLDPRNEDVLKALTKLQGMEVAESKKRNDANDTAKAPIDDDSTNVIVDTGSDQRVEVETKEALIENIRTQNNPALTPETKSTSTKSTVNMVVLHSSYPSAVTQALKILLEDGGIIMFEIAHTSFFMAAPTKAACKKLREIKGEEVDIGFCIGDINNFYSLLEQDSLPPTIKEQPSSFATFTPSHLNCLITKDTSLNTDIVRNGAIEGFITKDGSPMRTFFSEIEAGLKGYNETALLGGKHYSAPIIVSANNHRKGINGDWNEAKAFGREHNIPLGVRFESIGNRNGKPFSVFQLRSEIICALRKGEMYKDIEEREELRQARAEFAKHVLDALDFISGDISITGLYKMFKSIDGDGNGFLDRIEFQRLLVRLYDQRFQGRKERKAGNSTVSSGSKYNSKRSISSMSIPSTMRSGENKPQASENSPMKLQSIDSSALFDAIDFNGDDKISFLEFIRFLEDAHEYGMSPQMQVLENKFMRFFRRKVDSILGSDDGVYFLDQFMHVFNAMDLDKDGSISNEELFSFLTSGDLPDDEVPLSYLEVNVLFAFLDADDSSSLTFDDIFNYLDRCNKENTLEKKAAALFEKKRFKKAAKIFQAAAGYSGGDNAVQFVPKGDDVDMKIRCLINAAVCHIKEMEWIAALNSANAVLGVSGFDRDLKALYCRGLANLNMGFLDDAKDDLMVVYYADNSDADVRNAISKLKEMDGVIPSENERKEHNASRDFVRKDIVEVDVDEENFNTLHTNAMTKIDKGDLDGAHSDLMKAFNLDSSDARVRKDLAMLKEIQAAAQKERIHPNATEDAKYRGSLEDNQYSSERWNKLCDIYDRGIEKMEQGFLTEAKQALVEAFHIDSQNARVRKALAKIKGMEESSFDYDAGRAKSSEYIDSSIGNEINSDQLAEKYQLYSDGIAKMNQGGLDEARIDLMAALEIDWNDMDLRRDIAKVKDMKRQYISLTYDDTNDDIMLYTSTMRKYYDTGIFKLNEGFYDEAKENLVKAFTLDTKSEKVRNALAMVKKLQSGNDAGTKSDLENQMKEGNFSSRQKMVERMNLDHDEDDVKVIHDRGVIKMNQGDLEGARAYLIAALDRDWANLNVRRDLAKLKEMEAAILKENGVDLKQSTNDNIISHTVAMRELYDGGIMKLSEGSHIEAKADLIKAFKLDSKNPRVRKALAEMKEKEEVAFQKETFYWGVHGDMDQSRRTTTNRRQKNKDGIIIDEEDGENSLIVLHNSGVTKMNEGALDEARADLVKALEISRDDLDIRWALKVLKERKNIALKNQKIAERENNTITVCLTEESLGDQIRANELLDEGIKKMSQGNFVEAKVDLVAAFKLDNKNRRIRKALGMLKETDVSSLNKSWPINESLHENDRILGSESRQEEVSALLISANNKMNKGVLKGAKADLISALNLDGSDLEVRREFAKLKEMDVGALRGAKDDYIENSNTPGEDASKARILCDSGAVKMNNGSLSAAREDLISAFQLDTKNQNVREALARLKQLENYAKGELEIKQSSAHFGRNAGSNPNASGNTLISNSTLSESDILYISGLAKLNEGALTAAKADLIAAYKLNSKNLDVKNALKNLKGKELSARKEEALLARAIHI</sequence>
<evidence type="ECO:0000256" key="6">
    <source>
        <dbReference type="SAM" id="Coils"/>
    </source>
</evidence>
<feature type="compositionally biased region" description="Basic and acidic residues" evidence="7">
    <location>
        <begin position="165"/>
        <end position="174"/>
    </location>
</feature>
<dbReference type="InterPro" id="IPR011990">
    <property type="entry name" value="TPR-like_helical_dom_sf"/>
</dbReference>
<evidence type="ECO:0000256" key="2">
    <source>
        <dbReference type="ARBA" id="ARBA00013194"/>
    </source>
</evidence>
<evidence type="ECO:0000259" key="8">
    <source>
        <dbReference type="PROSITE" id="PS50222"/>
    </source>
</evidence>
<evidence type="ECO:0000256" key="7">
    <source>
        <dbReference type="SAM" id="MobiDB-lite"/>
    </source>
</evidence>
<dbReference type="GO" id="GO:0005509">
    <property type="term" value="F:calcium ion binding"/>
    <property type="evidence" value="ECO:0007669"/>
    <property type="project" value="InterPro"/>
</dbReference>
<feature type="domain" description="EF-hand" evidence="8">
    <location>
        <begin position="636"/>
        <end position="671"/>
    </location>
</feature>
<feature type="region of interest" description="Disordered" evidence="7">
    <location>
        <begin position="1"/>
        <end position="21"/>
    </location>
</feature>
<accession>A0A7S3QI19</accession>
<feature type="region of interest" description="Disordered" evidence="7">
    <location>
        <begin position="165"/>
        <end position="188"/>
    </location>
</feature>
<feature type="domain" description="EF-hand" evidence="8">
    <location>
        <begin position="569"/>
        <end position="604"/>
    </location>
</feature>
<evidence type="ECO:0000313" key="9">
    <source>
        <dbReference type="EMBL" id="CAE0478044.1"/>
    </source>
</evidence>